<dbReference type="Proteomes" id="UP001228044">
    <property type="component" value="Unassembled WGS sequence"/>
</dbReference>
<gene>
    <name evidence="6" type="ORF">QWJ38_00725</name>
</gene>
<evidence type="ECO:0000256" key="1">
    <source>
        <dbReference type="ARBA" id="ARBA00012528"/>
    </source>
</evidence>
<keyword evidence="4" id="KW-0732">Signal</keyword>
<dbReference type="CDD" id="cd01949">
    <property type="entry name" value="GGDEF"/>
    <property type="match status" value="1"/>
</dbReference>
<organism evidence="6 7">
    <name type="scientific">Roseateles violae</name>
    <dbReference type="NCBI Taxonomy" id="3058042"/>
    <lineage>
        <taxon>Bacteria</taxon>
        <taxon>Pseudomonadati</taxon>
        <taxon>Pseudomonadota</taxon>
        <taxon>Betaproteobacteria</taxon>
        <taxon>Burkholderiales</taxon>
        <taxon>Sphaerotilaceae</taxon>
        <taxon>Roseateles</taxon>
    </lineage>
</organism>
<sequence length="1023" mass="112017">MRFFFRALLCAVLWLAVLAPLQAAVSDPAGRLPFQVYGREAGLGNLRVNLLLQDLEGFIWVATDRGLYRFDGRQFQAFGLAQGLPSLEVNALRLDAAGRMWVGTRQGLARWTGQRFDAQPPGLPADLAVNEIAAGPDGQLWVATRSGLYRGDAAGFKPDPQWPGRGLNTIAASPDGKTLWAGTRKTLWRWTAEQGWQAFEGRPSLDGEELDQLLAAADGRVWLRSSRHTYVLDPGASRFRTMAELPPADTFLSRLHQGADGAVWIPTGKGIYRYFQGELSSIGLAHGLPTDFTRALLLDREGNLWCGSLGLHRLMGRGAWRAHTPKEGLPAYVWSLLRARDGRLWVGTEKGLARGAESPPAQHDAQSWEIVPGTEERLVRAIVQTADGGLVFGGEPYGLQRLDARGRKLESLGLPSAGGRKVLSLLLDGEQQLWVGTHRGGLLRGRPDGSSWVFEPVPLPGAPPDEIISHLMSDRRGRLWAAGSAGLLLYSGGRWQRFGPADGLASAQALYVSAGRGDEIWLAYRDKPGVVSRLRHADGRLQLLQALAPPALPAVDLTLIGEDAAGRLWLGSHAGLELVERPREAQPALYHFGVEDGLVDEEANAMAFLAEPDGRVWIGTRGGLAQFDSGRYTGAPPPPRVAVLAASLGGQPIDAAGAPRVGAEQNTFEIRFAALSYLDTGGIGLQARLLGLESDWHEAPTREARYAGLPPGDYTMELQARFRTGPWGPATRLGFTILPPWWQTWWFRALAAAAALLALWLFEQYRARRLLRRTATLEALVAARTQELEAANQALKDQSLTDALTRLHNRRYLQEVMPEHVSMALRGQIDQRLGQARREVSCSDLALIMVDIDKFKSINDGFGHAAGDLVLQQVAQILRECTREADSVVRWGGEEFVVVARQTCRDDAARLPERIRARFEAHRFDLGNGQSLMRSCSLGFVLYPFFPAAPRRLGWEQLLDLADQCLYVAKRSGRNAWVGVLPAADAEPAAVAERLADELEDLVGEGLLELQTSLPPATPLRFS</sequence>
<accession>A0ABT8DL10</accession>
<dbReference type="InterPro" id="IPR029787">
    <property type="entry name" value="Nucleotide_cyclase"/>
</dbReference>
<evidence type="ECO:0000313" key="6">
    <source>
        <dbReference type="EMBL" id="MDN3918787.1"/>
    </source>
</evidence>
<dbReference type="EMBL" id="JAUHHC010000001">
    <property type="protein sequence ID" value="MDN3918787.1"/>
    <property type="molecule type" value="Genomic_DNA"/>
</dbReference>
<dbReference type="PROSITE" id="PS50887">
    <property type="entry name" value="GGDEF"/>
    <property type="match status" value="1"/>
</dbReference>
<dbReference type="SUPFAM" id="SSF63829">
    <property type="entry name" value="Calcium-dependent phosphotriesterase"/>
    <property type="match status" value="2"/>
</dbReference>
<keyword evidence="6" id="KW-0548">Nucleotidyltransferase</keyword>
<dbReference type="InterPro" id="IPR013783">
    <property type="entry name" value="Ig-like_fold"/>
</dbReference>
<feature type="transmembrane region" description="Helical" evidence="3">
    <location>
        <begin position="745"/>
        <end position="762"/>
    </location>
</feature>
<feature type="domain" description="GGDEF" evidence="5">
    <location>
        <begin position="843"/>
        <end position="982"/>
    </location>
</feature>
<dbReference type="RefSeq" id="WP_290357116.1">
    <property type="nucleotide sequence ID" value="NZ_JAUHHC010000001.1"/>
</dbReference>
<keyword evidence="7" id="KW-1185">Reference proteome</keyword>
<evidence type="ECO:0000313" key="7">
    <source>
        <dbReference type="Proteomes" id="UP001228044"/>
    </source>
</evidence>
<dbReference type="NCBIfam" id="TIGR00254">
    <property type="entry name" value="GGDEF"/>
    <property type="match status" value="1"/>
</dbReference>
<dbReference type="InterPro" id="IPR015943">
    <property type="entry name" value="WD40/YVTN_repeat-like_dom_sf"/>
</dbReference>
<feature type="chain" id="PRO_5045645065" description="diguanylate cyclase" evidence="4">
    <location>
        <begin position="24"/>
        <end position="1023"/>
    </location>
</feature>
<dbReference type="SMART" id="SM00267">
    <property type="entry name" value="GGDEF"/>
    <property type="match status" value="1"/>
</dbReference>
<dbReference type="Pfam" id="PF00990">
    <property type="entry name" value="GGDEF"/>
    <property type="match status" value="1"/>
</dbReference>
<feature type="signal peptide" evidence="4">
    <location>
        <begin position="1"/>
        <end position="23"/>
    </location>
</feature>
<evidence type="ECO:0000256" key="4">
    <source>
        <dbReference type="SAM" id="SignalP"/>
    </source>
</evidence>
<dbReference type="PANTHER" id="PTHR45138">
    <property type="entry name" value="REGULATORY COMPONENTS OF SENSORY TRANSDUCTION SYSTEM"/>
    <property type="match status" value="1"/>
</dbReference>
<evidence type="ECO:0000259" key="5">
    <source>
        <dbReference type="PROSITE" id="PS50887"/>
    </source>
</evidence>
<evidence type="ECO:0000256" key="3">
    <source>
        <dbReference type="SAM" id="Phobius"/>
    </source>
</evidence>
<dbReference type="InterPro" id="IPR011110">
    <property type="entry name" value="Reg_prop"/>
</dbReference>
<keyword evidence="3" id="KW-0812">Transmembrane</keyword>
<protein>
    <recommendedName>
        <fullName evidence="1">diguanylate cyclase</fullName>
        <ecNumber evidence="1">2.7.7.65</ecNumber>
    </recommendedName>
</protein>
<keyword evidence="3" id="KW-1133">Transmembrane helix</keyword>
<dbReference type="InterPro" id="IPR000160">
    <property type="entry name" value="GGDEF_dom"/>
</dbReference>
<dbReference type="Gene3D" id="2.60.40.10">
    <property type="entry name" value="Immunoglobulins"/>
    <property type="match status" value="1"/>
</dbReference>
<dbReference type="Gene3D" id="3.30.70.270">
    <property type="match status" value="1"/>
</dbReference>
<dbReference type="SUPFAM" id="SSF55073">
    <property type="entry name" value="Nucleotide cyclase"/>
    <property type="match status" value="1"/>
</dbReference>
<evidence type="ECO:0000256" key="2">
    <source>
        <dbReference type="ARBA" id="ARBA00034247"/>
    </source>
</evidence>
<name>A0ABT8DL10_9BURK</name>
<dbReference type="EC" id="2.7.7.65" evidence="1"/>
<dbReference type="Gene3D" id="2.130.10.10">
    <property type="entry name" value="YVTN repeat-like/Quinoprotein amine dehydrogenase"/>
    <property type="match status" value="3"/>
</dbReference>
<dbReference type="Pfam" id="PF07494">
    <property type="entry name" value="Reg_prop"/>
    <property type="match status" value="2"/>
</dbReference>
<dbReference type="Pfam" id="PF07495">
    <property type="entry name" value="Y_Y_Y"/>
    <property type="match status" value="1"/>
</dbReference>
<dbReference type="InterPro" id="IPR011123">
    <property type="entry name" value="Y_Y_Y"/>
</dbReference>
<dbReference type="PANTHER" id="PTHR45138:SF9">
    <property type="entry name" value="DIGUANYLATE CYCLASE DGCM-RELATED"/>
    <property type="match status" value="1"/>
</dbReference>
<dbReference type="InterPro" id="IPR050469">
    <property type="entry name" value="Diguanylate_Cyclase"/>
</dbReference>
<dbReference type="InterPro" id="IPR043128">
    <property type="entry name" value="Rev_trsase/Diguanyl_cyclase"/>
</dbReference>
<keyword evidence="3" id="KW-0472">Membrane</keyword>
<comment type="catalytic activity">
    <reaction evidence="2">
        <text>2 GTP = 3',3'-c-di-GMP + 2 diphosphate</text>
        <dbReference type="Rhea" id="RHEA:24898"/>
        <dbReference type="ChEBI" id="CHEBI:33019"/>
        <dbReference type="ChEBI" id="CHEBI:37565"/>
        <dbReference type="ChEBI" id="CHEBI:58805"/>
        <dbReference type="EC" id="2.7.7.65"/>
    </reaction>
</comment>
<dbReference type="GO" id="GO:0052621">
    <property type="term" value="F:diguanylate cyclase activity"/>
    <property type="evidence" value="ECO:0007669"/>
    <property type="project" value="UniProtKB-EC"/>
</dbReference>
<keyword evidence="6" id="KW-0808">Transferase</keyword>
<comment type="caution">
    <text evidence="6">The sequence shown here is derived from an EMBL/GenBank/DDBJ whole genome shotgun (WGS) entry which is preliminary data.</text>
</comment>
<proteinExistence type="predicted"/>
<reference evidence="6 7" key="1">
    <citation type="submission" date="2023-06" db="EMBL/GenBank/DDBJ databases">
        <title>Pelomonas sp. PFR6 16S ribosomal RNA gene Genome sequencing and assembly.</title>
        <authorList>
            <person name="Woo H."/>
        </authorList>
    </citation>
    <scope>NUCLEOTIDE SEQUENCE [LARGE SCALE GENOMIC DNA]</scope>
    <source>
        <strain evidence="6 7">PFR6</strain>
    </source>
</reference>